<dbReference type="AlphaFoldDB" id="A0A0C2A4T2"/>
<sequence>MLAVALSLLALLTAILAGDWPATPGADRLALRISAGLEAWGTTGLWKLLSFAMQMVMMLVLGSALAEAPVVRAGITKLARFASTPRVLVAITACVSIALGLLSWSLSLIGGAILAREGGRQAKLRGWQLHYPILCAAAYSGLMVWHGGLSGTAPLKATTQKDMVEVLGEQLAAKVGTISLEHTLLSPLNLFVSVGLLLLGPLLFAALTPPDGEDPAPQPQSDDLAEAPLPADPPPADTLERIERSPVVVWALAFPLLAALVAGVARKGVSSIDLDTVNLALWVLALLLHGRPHLFLAACAKGLRSCTGIVLQFPLYAGIMAVMAASGLSAQLTKLVSSAGPTLLAPVTFLSAGLLNLMVPSGGGQWAVQGPIIMQAALETGVDAGHVLMAMAYGDQWTNMLQPFWALPLLAVTGVRARDIVGYTALWMIAGGVLMVLGLVLFTALG</sequence>
<feature type="region of interest" description="Disordered" evidence="1">
    <location>
        <begin position="210"/>
        <end position="237"/>
    </location>
</feature>
<dbReference type="PANTHER" id="PTHR41983:SF2">
    <property type="entry name" value="SHORT-CHAIN FATTY ACID TRANSPORTER-RELATED"/>
    <property type="match status" value="1"/>
</dbReference>
<reference evidence="3 4" key="1">
    <citation type="submission" date="2014-12" db="EMBL/GenBank/DDBJ databases">
        <title>Genome assembly of Enhygromyxa salina DSM 15201.</title>
        <authorList>
            <person name="Sharma G."/>
            <person name="Subramanian S."/>
        </authorList>
    </citation>
    <scope>NUCLEOTIDE SEQUENCE [LARGE SCALE GENOMIC DNA]</scope>
    <source>
        <strain evidence="3 4">DSM 15201</strain>
    </source>
</reference>
<dbReference type="EMBL" id="JMCC02000011">
    <property type="protein sequence ID" value="KIG18413.1"/>
    <property type="molecule type" value="Genomic_DNA"/>
</dbReference>
<comment type="caution">
    <text evidence="3">The sequence shown here is derived from an EMBL/GenBank/DDBJ whole genome shotgun (WGS) entry which is preliminary data.</text>
</comment>
<protein>
    <submittedName>
        <fullName evidence="3">Short chain fatty acids transporter</fullName>
    </submittedName>
</protein>
<keyword evidence="2" id="KW-1133">Transmembrane helix</keyword>
<organism evidence="3 4">
    <name type="scientific">Enhygromyxa salina</name>
    <dbReference type="NCBI Taxonomy" id="215803"/>
    <lineage>
        <taxon>Bacteria</taxon>
        <taxon>Pseudomonadati</taxon>
        <taxon>Myxococcota</taxon>
        <taxon>Polyangia</taxon>
        <taxon>Nannocystales</taxon>
        <taxon>Nannocystaceae</taxon>
        <taxon>Enhygromyxa</taxon>
    </lineage>
</organism>
<dbReference type="GO" id="GO:0005886">
    <property type="term" value="C:plasma membrane"/>
    <property type="evidence" value="ECO:0007669"/>
    <property type="project" value="TreeGrafter"/>
</dbReference>
<feature type="transmembrane region" description="Helical" evidence="2">
    <location>
        <begin position="309"/>
        <end position="330"/>
    </location>
</feature>
<dbReference type="InterPro" id="IPR006160">
    <property type="entry name" value="SCFA_transpt_AtoE"/>
</dbReference>
<evidence type="ECO:0000313" key="3">
    <source>
        <dbReference type="EMBL" id="KIG18413.1"/>
    </source>
</evidence>
<dbReference type="Proteomes" id="UP000031599">
    <property type="component" value="Unassembled WGS sequence"/>
</dbReference>
<feature type="transmembrane region" description="Helical" evidence="2">
    <location>
        <begin position="129"/>
        <end position="149"/>
    </location>
</feature>
<evidence type="ECO:0000313" key="4">
    <source>
        <dbReference type="Proteomes" id="UP000031599"/>
    </source>
</evidence>
<accession>A0A0C2A4T2</accession>
<keyword evidence="2" id="KW-0812">Transmembrane</keyword>
<feature type="transmembrane region" description="Helical" evidence="2">
    <location>
        <begin position="87"/>
        <end position="109"/>
    </location>
</feature>
<name>A0A0C2A4T2_9BACT</name>
<feature type="transmembrane region" description="Helical" evidence="2">
    <location>
        <begin position="277"/>
        <end position="297"/>
    </location>
</feature>
<feature type="transmembrane region" description="Helical" evidence="2">
    <location>
        <begin position="420"/>
        <end position="445"/>
    </location>
</feature>
<dbReference type="Pfam" id="PF02667">
    <property type="entry name" value="SCFA_trans"/>
    <property type="match status" value="1"/>
</dbReference>
<proteinExistence type="predicted"/>
<keyword evidence="2" id="KW-0472">Membrane</keyword>
<feature type="transmembrane region" description="Helical" evidence="2">
    <location>
        <begin position="342"/>
        <end position="359"/>
    </location>
</feature>
<gene>
    <name evidence="3" type="ORF">DB30_00698</name>
</gene>
<evidence type="ECO:0000256" key="1">
    <source>
        <dbReference type="SAM" id="MobiDB-lite"/>
    </source>
</evidence>
<evidence type="ECO:0000256" key="2">
    <source>
        <dbReference type="SAM" id="Phobius"/>
    </source>
</evidence>
<feature type="transmembrane region" description="Helical" evidence="2">
    <location>
        <begin position="45"/>
        <end position="66"/>
    </location>
</feature>
<dbReference type="PANTHER" id="PTHR41983">
    <property type="entry name" value="SHORT-CHAIN FATTY ACID TRANSPORTER-RELATED"/>
    <property type="match status" value="1"/>
</dbReference>
<feature type="transmembrane region" description="Helical" evidence="2">
    <location>
        <begin position="188"/>
        <end position="207"/>
    </location>
</feature>
<feature type="transmembrane region" description="Helical" evidence="2">
    <location>
        <begin position="247"/>
        <end position="265"/>
    </location>
</feature>